<sequence>MSTSAHHSVAELVKKFESLASAARSSSDNIMTGKRGGGGGGKALRVSKQQPRNCKDEQTLLVHVYDKRLKPSEHRGGGDDVVRYYDRYGIEYASPETYLAYHRRRYSLRDNVAGPATKMISSDVSDTTEIVDVVINILGNLN</sequence>
<keyword evidence="3" id="KW-1185">Reference proteome</keyword>
<accession>A0A9P0IZU6</accession>
<organism evidence="2 3">
    <name type="scientific">Aphis gossypii</name>
    <name type="common">Cotton aphid</name>
    <dbReference type="NCBI Taxonomy" id="80765"/>
    <lineage>
        <taxon>Eukaryota</taxon>
        <taxon>Metazoa</taxon>
        <taxon>Ecdysozoa</taxon>
        <taxon>Arthropoda</taxon>
        <taxon>Hexapoda</taxon>
        <taxon>Insecta</taxon>
        <taxon>Pterygota</taxon>
        <taxon>Neoptera</taxon>
        <taxon>Paraneoptera</taxon>
        <taxon>Hemiptera</taxon>
        <taxon>Sternorrhyncha</taxon>
        <taxon>Aphidomorpha</taxon>
        <taxon>Aphidoidea</taxon>
        <taxon>Aphididae</taxon>
        <taxon>Aphidini</taxon>
        <taxon>Aphis</taxon>
        <taxon>Aphis</taxon>
    </lineage>
</organism>
<evidence type="ECO:0000256" key="1">
    <source>
        <dbReference type="SAM" id="MobiDB-lite"/>
    </source>
</evidence>
<protein>
    <submittedName>
        <fullName evidence="2">Uncharacterized protein</fullName>
    </submittedName>
</protein>
<dbReference type="Proteomes" id="UP001154329">
    <property type="component" value="Chromosome 2"/>
</dbReference>
<feature type="region of interest" description="Disordered" evidence="1">
    <location>
        <begin position="24"/>
        <end position="52"/>
    </location>
</feature>
<reference evidence="2" key="1">
    <citation type="submission" date="2022-02" db="EMBL/GenBank/DDBJ databases">
        <authorList>
            <person name="King R."/>
        </authorList>
    </citation>
    <scope>NUCLEOTIDE SEQUENCE</scope>
</reference>
<name>A0A9P0IZU6_APHGO</name>
<evidence type="ECO:0000313" key="3">
    <source>
        <dbReference type="Proteomes" id="UP001154329"/>
    </source>
</evidence>
<gene>
    <name evidence="2" type="ORF">APHIGO_LOCUS5297</name>
</gene>
<dbReference type="AlphaFoldDB" id="A0A9P0IZU6"/>
<evidence type="ECO:0000313" key="2">
    <source>
        <dbReference type="EMBL" id="CAH1723789.1"/>
    </source>
</evidence>
<reference evidence="2" key="2">
    <citation type="submission" date="2022-10" db="EMBL/GenBank/DDBJ databases">
        <authorList>
            <consortium name="ENA_rothamsted_submissions"/>
            <consortium name="culmorum"/>
            <person name="King R."/>
        </authorList>
    </citation>
    <scope>NUCLEOTIDE SEQUENCE</scope>
</reference>
<proteinExistence type="predicted"/>
<dbReference type="EMBL" id="OU899035">
    <property type="protein sequence ID" value="CAH1723789.1"/>
    <property type="molecule type" value="Genomic_DNA"/>
</dbReference>